<proteinExistence type="predicted"/>
<dbReference type="PANTHER" id="PTHR24346:SF82">
    <property type="entry name" value="KP78A-RELATED"/>
    <property type="match status" value="1"/>
</dbReference>
<dbReference type="OrthoDB" id="193931at2759"/>
<evidence type="ECO:0000256" key="2">
    <source>
        <dbReference type="ARBA" id="ARBA00022679"/>
    </source>
</evidence>
<sequence>MTDVFHDFVDFGLSNIYASDDPLRTHCGSPEYAAPELFVVGKRYGPEVDLWSLGVVLYGMTIGRLPFLCPRDEWTSLEERRRKLMIQINRGLTSIQEKAMCQTSKECRNLINRLLVPSARERITIREILDHPWILASSKSNLHLCSEDDLNVSDHLMIVNEIATAMRTTVAAVEAEIIKRKYGEIGGMYNIKVHKLYQTASAAAYQLASQFLRNSTRRTKNASSLAMTIKAAKDNLRNRTSTNSDNNGHIIIMKRGQMQDQLIKKSLPRNSTTWQHHSEHGNHCSERKTSVNIFSSSYLSTFNDKIKVIFFNYYY</sequence>
<keyword evidence="5" id="KW-0067">ATP-binding</keyword>
<dbReference type="GO" id="GO:0005524">
    <property type="term" value="F:ATP binding"/>
    <property type="evidence" value="ECO:0007669"/>
    <property type="project" value="UniProtKB-KW"/>
</dbReference>
<organism evidence="7 8">
    <name type="scientific">Ooceraea biroi</name>
    <name type="common">Clonal raider ant</name>
    <name type="synonym">Cerapachys biroi</name>
    <dbReference type="NCBI Taxonomy" id="2015173"/>
    <lineage>
        <taxon>Eukaryota</taxon>
        <taxon>Metazoa</taxon>
        <taxon>Ecdysozoa</taxon>
        <taxon>Arthropoda</taxon>
        <taxon>Hexapoda</taxon>
        <taxon>Insecta</taxon>
        <taxon>Pterygota</taxon>
        <taxon>Neoptera</taxon>
        <taxon>Endopterygota</taxon>
        <taxon>Hymenoptera</taxon>
        <taxon>Apocrita</taxon>
        <taxon>Aculeata</taxon>
        <taxon>Formicoidea</taxon>
        <taxon>Formicidae</taxon>
        <taxon>Dorylinae</taxon>
        <taxon>Ooceraea</taxon>
    </lineage>
</organism>
<evidence type="ECO:0000313" key="8">
    <source>
        <dbReference type="Proteomes" id="UP000053097"/>
    </source>
</evidence>
<keyword evidence="1" id="KW-0723">Serine/threonine-protein kinase</keyword>
<dbReference type="GO" id="GO:0004674">
    <property type="term" value="F:protein serine/threonine kinase activity"/>
    <property type="evidence" value="ECO:0007669"/>
    <property type="project" value="UniProtKB-KW"/>
</dbReference>
<dbReference type="Pfam" id="PF00069">
    <property type="entry name" value="Pkinase"/>
    <property type="match status" value="1"/>
</dbReference>
<evidence type="ECO:0000259" key="6">
    <source>
        <dbReference type="PROSITE" id="PS50011"/>
    </source>
</evidence>
<keyword evidence="3" id="KW-0547">Nucleotide-binding</keyword>
<evidence type="ECO:0000256" key="1">
    <source>
        <dbReference type="ARBA" id="ARBA00022527"/>
    </source>
</evidence>
<dbReference type="Proteomes" id="UP000053097">
    <property type="component" value="Unassembled WGS sequence"/>
</dbReference>
<accession>A0A026WV79</accession>
<evidence type="ECO:0000313" key="7">
    <source>
        <dbReference type="EMBL" id="EZA59009.1"/>
    </source>
</evidence>
<dbReference type="Gene3D" id="1.10.510.10">
    <property type="entry name" value="Transferase(Phosphotransferase) domain 1"/>
    <property type="match status" value="1"/>
</dbReference>
<dbReference type="PANTHER" id="PTHR24346">
    <property type="entry name" value="MAP/MICROTUBULE AFFINITY-REGULATING KINASE"/>
    <property type="match status" value="1"/>
</dbReference>
<evidence type="ECO:0000256" key="3">
    <source>
        <dbReference type="ARBA" id="ARBA00022741"/>
    </source>
</evidence>
<keyword evidence="4 7" id="KW-0418">Kinase</keyword>
<keyword evidence="8" id="KW-1185">Reference proteome</keyword>
<dbReference type="GO" id="GO:0035556">
    <property type="term" value="P:intracellular signal transduction"/>
    <property type="evidence" value="ECO:0007669"/>
    <property type="project" value="TreeGrafter"/>
</dbReference>
<dbReference type="STRING" id="2015173.A0A026WV79"/>
<feature type="domain" description="Protein kinase" evidence="6">
    <location>
        <begin position="1"/>
        <end position="134"/>
    </location>
</feature>
<evidence type="ECO:0000256" key="5">
    <source>
        <dbReference type="ARBA" id="ARBA00022840"/>
    </source>
</evidence>
<dbReference type="EMBL" id="KK107111">
    <property type="protein sequence ID" value="EZA59009.1"/>
    <property type="molecule type" value="Genomic_DNA"/>
</dbReference>
<evidence type="ECO:0000256" key="4">
    <source>
        <dbReference type="ARBA" id="ARBA00022777"/>
    </source>
</evidence>
<dbReference type="SMART" id="SM00220">
    <property type="entry name" value="S_TKc"/>
    <property type="match status" value="1"/>
</dbReference>
<keyword evidence="2" id="KW-0808">Transferase</keyword>
<protein>
    <submittedName>
        <fullName evidence="7">MAP/microtubule affinity-regulating kinase</fullName>
    </submittedName>
</protein>
<gene>
    <name evidence="7" type="ORF">X777_16969</name>
</gene>
<reference evidence="7 8" key="1">
    <citation type="journal article" date="2014" name="Curr. Biol.">
        <title>The genome of the clonal raider ant Cerapachys biroi.</title>
        <authorList>
            <person name="Oxley P.R."/>
            <person name="Ji L."/>
            <person name="Fetter-Pruneda I."/>
            <person name="McKenzie S.K."/>
            <person name="Li C."/>
            <person name="Hu H."/>
            <person name="Zhang G."/>
            <person name="Kronauer D.J."/>
        </authorList>
    </citation>
    <scope>NUCLEOTIDE SEQUENCE [LARGE SCALE GENOMIC DNA]</scope>
</reference>
<dbReference type="PROSITE" id="PS50011">
    <property type="entry name" value="PROTEIN_KINASE_DOM"/>
    <property type="match status" value="1"/>
</dbReference>
<dbReference type="SUPFAM" id="SSF56112">
    <property type="entry name" value="Protein kinase-like (PK-like)"/>
    <property type="match status" value="1"/>
</dbReference>
<dbReference type="AlphaFoldDB" id="A0A026WV79"/>
<dbReference type="GO" id="GO:0005737">
    <property type="term" value="C:cytoplasm"/>
    <property type="evidence" value="ECO:0007669"/>
    <property type="project" value="TreeGrafter"/>
</dbReference>
<dbReference type="InterPro" id="IPR011009">
    <property type="entry name" value="Kinase-like_dom_sf"/>
</dbReference>
<dbReference type="InterPro" id="IPR000719">
    <property type="entry name" value="Prot_kinase_dom"/>
</dbReference>
<name>A0A026WV79_OOCBI</name>